<accession>A0ABY7C9B6</accession>
<feature type="region of interest" description="Disordered" evidence="1">
    <location>
        <begin position="237"/>
        <end position="274"/>
    </location>
</feature>
<organism evidence="2 3">
    <name type="scientific">Puccinia triticina</name>
    <dbReference type="NCBI Taxonomy" id="208348"/>
    <lineage>
        <taxon>Eukaryota</taxon>
        <taxon>Fungi</taxon>
        <taxon>Dikarya</taxon>
        <taxon>Basidiomycota</taxon>
        <taxon>Pucciniomycotina</taxon>
        <taxon>Pucciniomycetes</taxon>
        <taxon>Pucciniales</taxon>
        <taxon>Pucciniaceae</taxon>
        <taxon>Puccinia</taxon>
    </lineage>
</organism>
<name>A0ABY7C9B6_9BASI</name>
<dbReference type="RefSeq" id="XP_053017315.1">
    <property type="nucleotide sequence ID" value="XM_053166769.1"/>
</dbReference>
<evidence type="ECO:0000313" key="2">
    <source>
        <dbReference type="EMBL" id="WAQ81760.1"/>
    </source>
</evidence>
<dbReference type="EMBL" id="CP110422">
    <property type="protein sequence ID" value="WAQ81760.1"/>
    <property type="molecule type" value="Genomic_DNA"/>
</dbReference>
<reference evidence="2" key="1">
    <citation type="submission" date="2022-10" db="EMBL/GenBank/DDBJ databases">
        <title>Puccinia triticina Genome sequencing and assembly.</title>
        <authorList>
            <person name="Li C."/>
        </authorList>
    </citation>
    <scope>NUCLEOTIDE SEQUENCE</scope>
    <source>
        <strain evidence="2">Pt15</strain>
    </source>
</reference>
<sequence>MAQDKSLNKAITKSKDLGVKDSINLKLLRLAKGDPGMQDLIDLWLEKNQTRLYNPFLELIIFISAVPHSLPNMMDDPELMLDPQDNLHQQPRDILEQHLPPGFLDNHVDAISSVNSAVKKQLNEPTLPNIPNLAQLSRLIWWHLNPQRSENATDPQVDHAVRDPIICVRFAYLRWATLFNYFDPASRNISQWHQIDTRLIANSELPVSYTNAWHQLLGAQDAALFGHQPSLANLDQSAVQVSTDEEPLRAKRISDPPSPRSVSDGSLPDAPVPS</sequence>
<gene>
    <name evidence="2" type="ORF">PtA15_2A71</name>
</gene>
<evidence type="ECO:0000256" key="1">
    <source>
        <dbReference type="SAM" id="MobiDB-lite"/>
    </source>
</evidence>
<dbReference type="Proteomes" id="UP001164743">
    <property type="component" value="Chromosome 2A"/>
</dbReference>
<dbReference type="GeneID" id="77807653"/>
<evidence type="ECO:0000313" key="3">
    <source>
        <dbReference type="Proteomes" id="UP001164743"/>
    </source>
</evidence>
<proteinExistence type="predicted"/>
<protein>
    <submittedName>
        <fullName evidence="2">Uncharacterized protein</fullName>
    </submittedName>
</protein>
<keyword evidence="3" id="KW-1185">Reference proteome</keyword>